<dbReference type="STRING" id="4540.A0A3L6Q3H5"/>
<accession>A0A3L6Q3H5</accession>
<evidence type="ECO:0000259" key="1">
    <source>
        <dbReference type="Pfam" id="PF01936"/>
    </source>
</evidence>
<organism evidence="2 3">
    <name type="scientific">Panicum miliaceum</name>
    <name type="common">Proso millet</name>
    <name type="synonym">Broomcorn millet</name>
    <dbReference type="NCBI Taxonomy" id="4540"/>
    <lineage>
        <taxon>Eukaryota</taxon>
        <taxon>Viridiplantae</taxon>
        <taxon>Streptophyta</taxon>
        <taxon>Embryophyta</taxon>
        <taxon>Tracheophyta</taxon>
        <taxon>Spermatophyta</taxon>
        <taxon>Magnoliopsida</taxon>
        <taxon>Liliopsida</taxon>
        <taxon>Poales</taxon>
        <taxon>Poaceae</taxon>
        <taxon>PACMAD clade</taxon>
        <taxon>Panicoideae</taxon>
        <taxon>Panicodae</taxon>
        <taxon>Paniceae</taxon>
        <taxon>Panicinae</taxon>
        <taxon>Panicum</taxon>
        <taxon>Panicum sect. Panicum</taxon>
    </lineage>
</organism>
<dbReference type="Proteomes" id="UP000275267">
    <property type="component" value="Unassembled WGS sequence"/>
</dbReference>
<proteinExistence type="predicted"/>
<dbReference type="GO" id="GO:0005777">
    <property type="term" value="C:peroxisome"/>
    <property type="evidence" value="ECO:0007669"/>
    <property type="project" value="InterPro"/>
</dbReference>
<sequence length="148" mass="16522">MFACRVRRLLGVQSASRGVLPRGLAPHVPSPPCYGGAARRHYRQLQEEDEDDEWEEDERGESRAVKVTVWWDLQRCRLPRRVDPRCLGARVTTALRRAGIRGPVEITAFGDATRIPNAEQEALTDTGVALSHVPSSCVLCPLPPPRFL</sequence>
<gene>
    <name evidence="2" type="ORF">C2845_PM17G02910</name>
</gene>
<dbReference type="GO" id="GO:0010468">
    <property type="term" value="P:regulation of gene expression"/>
    <property type="evidence" value="ECO:0007669"/>
    <property type="project" value="InterPro"/>
</dbReference>
<dbReference type="CDD" id="cd10910">
    <property type="entry name" value="PIN_limkain_b1_N_like"/>
    <property type="match status" value="1"/>
</dbReference>
<keyword evidence="3" id="KW-1185">Reference proteome</keyword>
<dbReference type="GO" id="GO:0004540">
    <property type="term" value="F:RNA nuclease activity"/>
    <property type="evidence" value="ECO:0007669"/>
    <property type="project" value="InterPro"/>
</dbReference>
<comment type="caution">
    <text evidence="2">The sequence shown here is derived from an EMBL/GenBank/DDBJ whole genome shotgun (WGS) entry which is preliminary data.</text>
</comment>
<reference evidence="3" key="1">
    <citation type="journal article" date="2019" name="Nat. Commun.">
        <title>The genome of broomcorn millet.</title>
        <authorList>
            <person name="Zou C."/>
            <person name="Miki D."/>
            <person name="Li D."/>
            <person name="Tang Q."/>
            <person name="Xiao L."/>
            <person name="Rajput S."/>
            <person name="Deng P."/>
            <person name="Jia W."/>
            <person name="Huang R."/>
            <person name="Zhang M."/>
            <person name="Sun Y."/>
            <person name="Hu J."/>
            <person name="Fu X."/>
            <person name="Schnable P.S."/>
            <person name="Li F."/>
            <person name="Zhang H."/>
            <person name="Feng B."/>
            <person name="Zhu X."/>
            <person name="Liu R."/>
            <person name="Schnable J.C."/>
            <person name="Zhu J.-K."/>
            <person name="Zhang H."/>
        </authorList>
    </citation>
    <scope>NUCLEOTIDE SEQUENCE [LARGE SCALE GENOMIC DNA]</scope>
</reference>
<dbReference type="InterPro" id="IPR024768">
    <property type="entry name" value="Marf1"/>
</dbReference>
<dbReference type="PANTHER" id="PTHR14379">
    <property type="entry name" value="LIMKAIN B LKAP"/>
    <property type="match status" value="1"/>
</dbReference>
<dbReference type="EMBL" id="PQIB02000014">
    <property type="protein sequence ID" value="RLM69721.1"/>
    <property type="molecule type" value="Genomic_DNA"/>
</dbReference>
<dbReference type="InterPro" id="IPR021139">
    <property type="entry name" value="NYN"/>
</dbReference>
<name>A0A3L6Q3H5_PANMI</name>
<dbReference type="Pfam" id="PF01936">
    <property type="entry name" value="NYN"/>
    <property type="match status" value="1"/>
</dbReference>
<evidence type="ECO:0000313" key="2">
    <source>
        <dbReference type="EMBL" id="RLM69721.1"/>
    </source>
</evidence>
<evidence type="ECO:0000313" key="3">
    <source>
        <dbReference type="Proteomes" id="UP000275267"/>
    </source>
</evidence>
<dbReference type="OrthoDB" id="613081at2759"/>
<dbReference type="PANTHER" id="PTHR14379:SF91">
    <property type="entry name" value="EXPRESSED PROTEIN"/>
    <property type="match status" value="1"/>
</dbReference>
<protein>
    <recommendedName>
        <fullName evidence="1">NYN domain-containing protein</fullName>
    </recommendedName>
</protein>
<dbReference type="AlphaFoldDB" id="A0A3L6Q3H5"/>
<feature type="domain" description="NYN" evidence="1">
    <location>
        <begin position="66"/>
        <end position="135"/>
    </location>
</feature>